<feature type="compositionally biased region" description="Basic and acidic residues" evidence="2">
    <location>
        <begin position="52"/>
        <end position="67"/>
    </location>
</feature>
<keyword evidence="1" id="KW-0175">Coiled coil</keyword>
<gene>
    <name evidence="3" type="ORF">RUM43_001570</name>
</gene>
<comment type="caution">
    <text evidence="3">The sequence shown here is derived from an EMBL/GenBank/DDBJ whole genome shotgun (WGS) entry which is preliminary data.</text>
</comment>
<accession>A0AAN8XQG0</accession>
<evidence type="ECO:0000256" key="1">
    <source>
        <dbReference type="SAM" id="Coils"/>
    </source>
</evidence>
<sequence>MLCGLLIDQRFGLNKVNIVEEYAKKEEEEEEEDEFEVQLAEQQQHNKFSNFQKEKELENSRKEDMRETCSFSYSK</sequence>
<evidence type="ECO:0000313" key="4">
    <source>
        <dbReference type="Proteomes" id="UP001372834"/>
    </source>
</evidence>
<feature type="region of interest" description="Disordered" evidence="2">
    <location>
        <begin position="48"/>
        <end position="75"/>
    </location>
</feature>
<protein>
    <submittedName>
        <fullName evidence="3">Uncharacterized protein</fullName>
    </submittedName>
</protein>
<evidence type="ECO:0000256" key="2">
    <source>
        <dbReference type="SAM" id="MobiDB-lite"/>
    </source>
</evidence>
<reference evidence="3 4" key="1">
    <citation type="submission" date="2023-10" db="EMBL/GenBank/DDBJ databases">
        <title>Genomes of two closely related lineages of the louse Polyplax serrata with different host specificities.</title>
        <authorList>
            <person name="Martinu J."/>
            <person name="Tarabai H."/>
            <person name="Stefka J."/>
            <person name="Hypsa V."/>
        </authorList>
    </citation>
    <scope>NUCLEOTIDE SEQUENCE [LARGE SCALE GENOMIC DNA]</scope>
    <source>
        <strain evidence="3">HR10_N</strain>
    </source>
</reference>
<organism evidence="3 4">
    <name type="scientific">Polyplax serrata</name>
    <name type="common">Common mouse louse</name>
    <dbReference type="NCBI Taxonomy" id="468196"/>
    <lineage>
        <taxon>Eukaryota</taxon>
        <taxon>Metazoa</taxon>
        <taxon>Ecdysozoa</taxon>
        <taxon>Arthropoda</taxon>
        <taxon>Hexapoda</taxon>
        <taxon>Insecta</taxon>
        <taxon>Pterygota</taxon>
        <taxon>Neoptera</taxon>
        <taxon>Paraneoptera</taxon>
        <taxon>Psocodea</taxon>
        <taxon>Troctomorpha</taxon>
        <taxon>Phthiraptera</taxon>
        <taxon>Anoplura</taxon>
        <taxon>Polyplacidae</taxon>
        <taxon>Polyplax</taxon>
    </lineage>
</organism>
<proteinExistence type="predicted"/>
<dbReference type="Proteomes" id="UP001372834">
    <property type="component" value="Unassembled WGS sequence"/>
</dbReference>
<evidence type="ECO:0000313" key="3">
    <source>
        <dbReference type="EMBL" id="KAK6645294.1"/>
    </source>
</evidence>
<feature type="coiled-coil region" evidence="1">
    <location>
        <begin position="18"/>
        <end position="45"/>
    </location>
</feature>
<name>A0AAN8XQG0_POLSC</name>
<dbReference type="EMBL" id="JAWJWE010000001">
    <property type="protein sequence ID" value="KAK6645294.1"/>
    <property type="molecule type" value="Genomic_DNA"/>
</dbReference>
<dbReference type="AlphaFoldDB" id="A0AAN8XQG0"/>